<dbReference type="OrthoDB" id="5186897at2"/>
<dbReference type="AlphaFoldDB" id="A0A4U6QM00"/>
<keyword evidence="2" id="KW-1185">Reference proteome</keyword>
<dbReference type="InterPro" id="IPR035235">
    <property type="entry name" value="DUF5343"/>
</dbReference>
<name>A0A4U6QM00_9ACTN</name>
<proteinExistence type="predicted"/>
<gene>
    <name evidence="1" type="ORF">FDO65_08630</name>
</gene>
<comment type="caution">
    <text evidence="1">The sequence shown here is derived from an EMBL/GenBank/DDBJ whole genome shotgun (WGS) entry which is preliminary data.</text>
</comment>
<reference evidence="1 2" key="1">
    <citation type="submission" date="2019-05" db="EMBL/GenBank/DDBJ databases">
        <title>Nakamurella sp. N5BH11, whole genome shotgun sequence.</title>
        <authorList>
            <person name="Tuo L."/>
        </authorList>
    </citation>
    <scope>NUCLEOTIDE SEQUENCE [LARGE SCALE GENOMIC DNA]</scope>
    <source>
        <strain evidence="1 2">N5BH11</strain>
    </source>
</reference>
<evidence type="ECO:0000313" key="2">
    <source>
        <dbReference type="Proteomes" id="UP000306985"/>
    </source>
</evidence>
<sequence length="158" mass="17248">MVGLLKAIGFVDPSGVPTSHWKEYRGNDHKRVAAEATRKGYASLFEVYPDADSRDDEAIANLIRQNSNYSSDTVARVVGSFKALCSLADFGEPNEVAETIHGHVAPTETSIKPTSIPMVTLTPGLPAINLNIQLELPSNADEKFYDAFFAALKKHLMQ</sequence>
<evidence type="ECO:0008006" key="3">
    <source>
        <dbReference type="Google" id="ProtNLM"/>
    </source>
</evidence>
<evidence type="ECO:0000313" key="1">
    <source>
        <dbReference type="EMBL" id="TKV61610.1"/>
    </source>
</evidence>
<accession>A0A4U6QM00</accession>
<protein>
    <recommendedName>
        <fullName evidence="3">DUF5343 domain-containing protein</fullName>
    </recommendedName>
</protein>
<organism evidence="1 2">
    <name type="scientific">Nakamurella flava</name>
    <dbReference type="NCBI Taxonomy" id="2576308"/>
    <lineage>
        <taxon>Bacteria</taxon>
        <taxon>Bacillati</taxon>
        <taxon>Actinomycetota</taxon>
        <taxon>Actinomycetes</taxon>
        <taxon>Nakamurellales</taxon>
        <taxon>Nakamurellaceae</taxon>
        <taxon>Nakamurella</taxon>
    </lineage>
</organism>
<dbReference type="Proteomes" id="UP000306985">
    <property type="component" value="Unassembled WGS sequence"/>
</dbReference>
<dbReference type="EMBL" id="SZZH01000001">
    <property type="protein sequence ID" value="TKV61610.1"/>
    <property type="molecule type" value="Genomic_DNA"/>
</dbReference>
<dbReference type="Pfam" id="PF17278">
    <property type="entry name" value="DUF5343"/>
    <property type="match status" value="1"/>
</dbReference>